<evidence type="ECO:0000256" key="2">
    <source>
        <dbReference type="ARBA" id="ARBA00007441"/>
    </source>
</evidence>
<proteinExistence type="inferred from homology"/>
<dbReference type="InterPro" id="IPR015424">
    <property type="entry name" value="PyrdxlP-dep_Trfase"/>
</dbReference>
<gene>
    <name evidence="7" type="ORF">METZ01_LOCUS389835</name>
</gene>
<evidence type="ECO:0000256" key="4">
    <source>
        <dbReference type="ARBA" id="ARBA00022679"/>
    </source>
</evidence>
<reference evidence="7" key="1">
    <citation type="submission" date="2018-05" db="EMBL/GenBank/DDBJ databases">
        <authorList>
            <person name="Lanie J.A."/>
            <person name="Ng W.-L."/>
            <person name="Kazmierczak K.M."/>
            <person name="Andrzejewski T.M."/>
            <person name="Davidsen T.M."/>
            <person name="Wayne K.J."/>
            <person name="Tettelin H."/>
            <person name="Glass J.I."/>
            <person name="Rusch D."/>
            <person name="Podicherti R."/>
            <person name="Tsui H.-C.T."/>
            <person name="Winkler M.E."/>
        </authorList>
    </citation>
    <scope>NUCLEOTIDE SEQUENCE</scope>
</reference>
<dbReference type="AlphaFoldDB" id="A0A382UTG4"/>
<dbReference type="GO" id="GO:0008483">
    <property type="term" value="F:transaminase activity"/>
    <property type="evidence" value="ECO:0007669"/>
    <property type="project" value="UniProtKB-KW"/>
</dbReference>
<organism evidence="7">
    <name type="scientific">marine metagenome</name>
    <dbReference type="NCBI Taxonomy" id="408172"/>
    <lineage>
        <taxon>unclassified sequences</taxon>
        <taxon>metagenomes</taxon>
        <taxon>ecological metagenomes</taxon>
    </lineage>
</organism>
<keyword evidence="4" id="KW-0808">Transferase</keyword>
<dbReference type="PANTHER" id="PTHR46383">
    <property type="entry name" value="ASPARTATE AMINOTRANSFERASE"/>
    <property type="match status" value="1"/>
</dbReference>
<keyword evidence="3" id="KW-0032">Aminotransferase</keyword>
<dbReference type="GO" id="GO:0006520">
    <property type="term" value="P:amino acid metabolic process"/>
    <property type="evidence" value="ECO:0007669"/>
    <property type="project" value="InterPro"/>
</dbReference>
<evidence type="ECO:0000313" key="7">
    <source>
        <dbReference type="EMBL" id="SVD36981.1"/>
    </source>
</evidence>
<dbReference type="CDD" id="cd00609">
    <property type="entry name" value="AAT_like"/>
    <property type="match status" value="1"/>
</dbReference>
<protein>
    <recommendedName>
        <fullName evidence="6">Aminotransferase class I/classII large domain-containing protein</fullName>
    </recommendedName>
</protein>
<dbReference type="EMBL" id="UINC01146320">
    <property type="protein sequence ID" value="SVD36981.1"/>
    <property type="molecule type" value="Genomic_DNA"/>
</dbReference>
<dbReference type="GO" id="GO:0030170">
    <property type="term" value="F:pyridoxal phosphate binding"/>
    <property type="evidence" value="ECO:0007669"/>
    <property type="project" value="InterPro"/>
</dbReference>
<dbReference type="InterPro" id="IPR004838">
    <property type="entry name" value="NHTrfase_class1_PyrdxlP-BS"/>
</dbReference>
<evidence type="ECO:0000256" key="5">
    <source>
        <dbReference type="ARBA" id="ARBA00022898"/>
    </source>
</evidence>
<dbReference type="PANTHER" id="PTHR46383:SF1">
    <property type="entry name" value="ASPARTATE AMINOTRANSFERASE"/>
    <property type="match status" value="1"/>
</dbReference>
<feature type="non-terminal residue" evidence="7">
    <location>
        <position position="291"/>
    </location>
</feature>
<name>A0A382UTG4_9ZZZZ</name>
<dbReference type="PROSITE" id="PS00105">
    <property type="entry name" value="AA_TRANSFER_CLASS_1"/>
    <property type="match status" value="1"/>
</dbReference>
<dbReference type="Gene3D" id="3.40.640.10">
    <property type="entry name" value="Type I PLP-dependent aspartate aminotransferase-like (Major domain)"/>
    <property type="match status" value="1"/>
</dbReference>
<dbReference type="Pfam" id="PF00155">
    <property type="entry name" value="Aminotran_1_2"/>
    <property type="match status" value="1"/>
</dbReference>
<dbReference type="SUPFAM" id="SSF53383">
    <property type="entry name" value="PLP-dependent transferases"/>
    <property type="match status" value="1"/>
</dbReference>
<dbReference type="InterPro" id="IPR015421">
    <property type="entry name" value="PyrdxlP-dep_Trfase_major"/>
</dbReference>
<evidence type="ECO:0000259" key="6">
    <source>
        <dbReference type="Pfam" id="PF00155"/>
    </source>
</evidence>
<comment type="similarity">
    <text evidence="2">Belongs to the class-I pyridoxal-phosphate-dependent aminotransferase family.</text>
</comment>
<feature type="domain" description="Aminotransferase class I/classII large" evidence="6">
    <location>
        <begin position="4"/>
        <end position="276"/>
    </location>
</feature>
<accession>A0A382UTG4</accession>
<evidence type="ECO:0000256" key="3">
    <source>
        <dbReference type="ARBA" id="ARBA00022576"/>
    </source>
</evidence>
<evidence type="ECO:0000256" key="1">
    <source>
        <dbReference type="ARBA" id="ARBA00001933"/>
    </source>
</evidence>
<comment type="cofactor">
    <cofactor evidence="1">
        <name>pyridoxal 5'-phosphate</name>
        <dbReference type="ChEBI" id="CHEBI:597326"/>
    </cofactor>
</comment>
<keyword evidence="5" id="KW-0663">Pyridoxal phosphate</keyword>
<feature type="non-terminal residue" evidence="7">
    <location>
        <position position="1"/>
    </location>
</feature>
<dbReference type="InterPro" id="IPR004839">
    <property type="entry name" value="Aminotransferase_I/II_large"/>
</dbReference>
<sequence>GFEKNYLPGKGLPELRETVALFFRREFGCDFTKELIVVGPGSKELIFQLLCMLDGPLLIPSPSWVSYGPQAQILSKPVHRVPTEREQGYRLQADQLEGVCRALGKGQKILILNNPSNPTGSVHTLEELGELAAVCRSHDVLVISDEIYSLINFSRRDFVSISRVYPEGVFVTSGMSKAFSAGGWRLGLAFVPEALSSIMKPWNALISETFSCVSSPIQYGSLAAYQEFESLRPGIKRNRDIHATAGGYLHQRFLKMGLNCPKPEGSFYLFPDFENQRSSFEDKGIKSSMEL</sequence>
<dbReference type="InterPro" id="IPR050596">
    <property type="entry name" value="AspAT/PAT-like"/>
</dbReference>